<gene>
    <name evidence="1" type="ORF">BV25DRAFT_300044</name>
</gene>
<comment type="caution">
    <text evidence="1">The sequence shown here is derived from an EMBL/GenBank/DDBJ whole genome shotgun (WGS) entry which is preliminary data.</text>
</comment>
<name>A0ACB8T5Y9_9AGAM</name>
<dbReference type="Proteomes" id="UP000814140">
    <property type="component" value="Unassembled WGS sequence"/>
</dbReference>
<protein>
    <submittedName>
        <fullName evidence="1">Uncharacterized protein</fullName>
    </submittedName>
</protein>
<sequence>MRVSHFLRSTRRHASIAGDHAKMYRSARRDAWPSSTSATYPPLVTVTTQSEPSSGSLHSTTLWKAESRAVTSMLLSSTSLALRG</sequence>
<organism evidence="1 2">
    <name type="scientific">Artomyces pyxidatus</name>
    <dbReference type="NCBI Taxonomy" id="48021"/>
    <lineage>
        <taxon>Eukaryota</taxon>
        <taxon>Fungi</taxon>
        <taxon>Dikarya</taxon>
        <taxon>Basidiomycota</taxon>
        <taxon>Agaricomycotina</taxon>
        <taxon>Agaricomycetes</taxon>
        <taxon>Russulales</taxon>
        <taxon>Auriscalpiaceae</taxon>
        <taxon>Artomyces</taxon>
    </lineage>
</organism>
<accession>A0ACB8T5Y9</accession>
<reference evidence="1" key="2">
    <citation type="journal article" date="2022" name="New Phytol.">
        <title>Evolutionary transition to the ectomycorrhizal habit in the genomes of a hyperdiverse lineage of mushroom-forming fungi.</title>
        <authorList>
            <person name="Looney B."/>
            <person name="Miyauchi S."/>
            <person name="Morin E."/>
            <person name="Drula E."/>
            <person name="Courty P.E."/>
            <person name="Kohler A."/>
            <person name="Kuo A."/>
            <person name="LaButti K."/>
            <person name="Pangilinan J."/>
            <person name="Lipzen A."/>
            <person name="Riley R."/>
            <person name="Andreopoulos W."/>
            <person name="He G."/>
            <person name="Johnson J."/>
            <person name="Nolan M."/>
            <person name="Tritt A."/>
            <person name="Barry K.W."/>
            <person name="Grigoriev I.V."/>
            <person name="Nagy L.G."/>
            <person name="Hibbett D."/>
            <person name="Henrissat B."/>
            <person name="Matheny P.B."/>
            <person name="Labbe J."/>
            <person name="Martin F.M."/>
        </authorList>
    </citation>
    <scope>NUCLEOTIDE SEQUENCE</scope>
    <source>
        <strain evidence="1">HHB10654</strain>
    </source>
</reference>
<evidence type="ECO:0000313" key="1">
    <source>
        <dbReference type="EMBL" id="KAI0064269.1"/>
    </source>
</evidence>
<dbReference type="EMBL" id="MU277199">
    <property type="protein sequence ID" value="KAI0064269.1"/>
    <property type="molecule type" value="Genomic_DNA"/>
</dbReference>
<reference evidence="1" key="1">
    <citation type="submission" date="2021-03" db="EMBL/GenBank/DDBJ databases">
        <authorList>
            <consortium name="DOE Joint Genome Institute"/>
            <person name="Ahrendt S."/>
            <person name="Looney B.P."/>
            <person name="Miyauchi S."/>
            <person name="Morin E."/>
            <person name="Drula E."/>
            <person name="Courty P.E."/>
            <person name="Chicoki N."/>
            <person name="Fauchery L."/>
            <person name="Kohler A."/>
            <person name="Kuo A."/>
            <person name="Labutti K."/>
            <person name="Pangilinan J."/>
            <person name="Lipzen A."/>
            <person name="Riley R."/>
            <person name="Andreopoulos W."/>
            <person name="He G."/>
            <person name="Johnson J."/>
            <person name="Barry K.W."/>
            <person name="Grigoriev I.V."/>
            <person name="Nagy L."/>
            <person name="Hibbett D."/>
            <person name="Henrissat B."/>
            <person name="Matheny P.B."/>
            <person name="Labbe J."/>
            <person name="Martin F."/>
        </authorList>
    </citation>
    <scope>NUCLEOTIDE SEQUENCE</scope>
    <source>
        <strain evidence="1">HHB10654</strain>
    </source>
</reference>
<evidence type="ECO:0000313" key="2">
    <source>
        <dbReference type="Proteomes" id="UP000814140"/>
    </source>
</evidence>
<proteinExistence type="predicted"/>
<keyword evidence="2" id="KW-1185">Reference proteome</keyword>